<feature type="domain" description="KilA-N DNA-binding" evidence="1">
    <location>
        <begin position="16"/>
        <end position="101"/>
    </location>
</feature>
<dbReference type="EMBL" id="JAJPWV010000001">
    <property type="protein sequence ID" value="MCD8739711.1"/>
    <property type="molecule type" value="Genomic_DNA"/>
</dbReference>
<comment type="caution">
    <text evidence="2">The sequence shown here is derived from an EMBL/GenBank/DDBJ whole genome shotgun (WGS) entry which is preliminary data.</text>
</comment>
<protein>
    <submittedName>
        <fullName evidence="2">ORF6N domain-containing protein</fullName>
    </submittedName>
</protein>
<sequence length="179" mass="21103">MENQSQLFVPDEVVMSKIYLIRGQKVMLDADLAELYGTETKKLKQQVNRNLERFPGHYMFELTKEENEILRSQLVTLKRGEHSKYLPYVFTEHGILMLSNVLKSQRAIAVSIQIIDIFVKLRETLAGQTDIWLEIERIKTAITKQDGKIDLLFKYLDELMQHHYKPKPRKRIGYKPDHD</sequence>
<dbReference type="InterPro" id="IPR018873">
    <property type="entry name" value="KilA-N_DNA-bd_domain"/>
</dbReference>
<gene>
    <name evidence="2" type="ORF">LT679_03765</name>
</gene>
<dbReference type="RefSeq" id="WP_232175646.1">
    <property type="nucleotide sequence ID" value="NZ_JAJPWV010000001.1"/>
</dbReference>
<dbReference type="Proteomes" id="UP001199919">
    <property type="component" value="Unassembled WGS sequence"/>
</dbReference>
<evidence type="ECO:0000313" key="2">
    <source>
        <dbReference type="EMBL" id="MCD8739711.1"/>
    </source>
</evidence>
<dbReference type="Pfam" id="PF10543">
    <property type="entry name" value="ORF6N"/>
    <property type="match status" value="1"/>
</dbReference>
<proteinExistence type="predicted"/>
<organism evidence="2 3">
    <name type="scientific">Mucilaginibacter roseus</name>
    <dbReference type="NCBI Taxonomy" id="1528868"/>
    <lineage>
        <taxon>Bacteria</taxon>
        <taxon>Pseudomonadati</taxon>
        <taxon>Bacteroidota</taxon>
        <taxon>Sphingobacteriia</taxon>
        <taxon>Sphingobacteriales</taxon>
        <taxon>Sphingobacteriaceae</taxon>
        <taxon>Mucilaginibacter</taxon>
    </lineage>
</organism>
<evidence type="ECO:0000259" key="1">
    <source>
        <dbReference type="Pfam" id="PF10543"/>
    </source>
</evidence>
<reference evidence="2 3" key="1">
    <citation type="submission" date="2021-12" db="EMBL/GenBank/DDBJ databases">
        <title>Mucilaginibacter roseus genome.</title>
        <authorList>
            <person name="Ferreira J.R."/>
            <person name="Newman J.D."/>
        </authorList>
    </citation>
    <scope>NUCLEOTIDE SEQUENCE [LARGE SCALE GENOMIC DNA]</scope>
    <source>
        <strain evidence="2 3">LMG 28454</strain>
    </source>
</reference>
<evidence type="ECO:0000313" key="3">
    <source>
        <dbReference type="Proteomes" id="UP001199919"/>
    </source>
</evidence>
<name>A0ABS8U2D2_9SPHI</name>
<accession>A0ABS8U2D2</accession>
<keyword evidence="3" id="KW-1185">Reference proteome</keyword>